<dbReference type="InterPro" id="IPR000086">
    <property type="entry name" value="NUDIX_hydrolase_dom"/>
</dbReference>
<feature type="region of interest" description="Disordered" evidence="11">
    <location>
        <begin position="841"/>
        <end position="920"/>
    </location>
</feature>
<dbReference type="FunFam" id="1.25.40.10:FF:001183">
    <property type="entry name" value="Putative pentatricopeptide repeat-containing protein"/>
    <property type="match status" value="1"/>
</dbReference>
<accession>A0A0E0AUU9</accession>
<dbReference type="Gramene" id="OGLUM08G14010.2">
    <property type="protein sequence ID" value="OGLUM08G14010.2"/>
    <property type="gene ID" value="OGLUM08G14010"/>
</dbReference>
<reference evidence="13" key="2">
    <citation type="submission" date="2018-05" db="EMBL/GenBank/DDBJ databases">
        <title>OgluRS3 (Oryza glumaepatula Reference Sequence Version 3).</title>
        <authorList>
            <person name="Zhang J."/>
            <person name="Kudrna D."/>
            <person name="Lee S."/>
            <person name="Talag J."/>
            <person name="Welchert J."/>
            <person name="Wing R.A."/>
        </authorList>
    </citation>
    <scope>NUCLEOTIDE SEQUENCE [LARGE SCALE GENOMIC DNA]</scope>
</reference>
<dbReference type="FunFam" id="1.25.40.10:FF:000854">
    <property type="entry name" value="Putative pentatricopeptide repeat-containing protein"/>
    <property type="match status" value="1"/>
</dbReference>
<comment type="cofactor">
    <cofactor evidence="2">
        <name>Mg(2+)</name>
        <dbReference type="ChEBI" id="CHEBI:18420"/>
    </cofactor>
</comment>
<keyword evidence="6" id="KW-0460">Magnesium</keyword>
<dbReference type="STRING" id="40148.A0A0E0AUU9"/>
<name>A0A0E0AUU9_9ORYZ</name>
<dbReference type="GO" id="GO:0009451">
    <property type="term" value="P:RNA modification"/>
    <property type="evidence" value="ECO:0007669"/>
    <property type="project" value="InterPro"/>
</dbReference>
<evidence type="ECO:0000256" key="9">
    <source>
        <dbReference type="ARBA" id="ARBA00061659"/>
    </source>
</evidence>
<dbReference type="CDD" id="cd03426">
    <property type="entry name" value="NUDIX_CoAse_Nudt7"/>
    <property type="match status" value="2"/>
</dbReference>
<dbReference type="GO" id="GO:0005739">
    <property type="term" value="C:mitochondrion"/>
    <property type="evidence" value="ECO:0007669"/>
    <property type="project" value="TreeGrafter"/>
</dbReference>
<dbReference type="PROSITE" id="PS51375">
    <property type="entry name" value="PPR"/>
    <property type="match status" value="6"/>
</dbReference>
<feature type="domain" description="Nudix hydrolase" evidence="12">
    <location>
        <begin position="601"/>
        <end position="799"/>
    </location>
</feature>
<keyword evidence="7" id="KW-0809">Transit peptide</keyword>
<dbReference type="GO" id="GO:0015937">
    <property type="term" value="P:coenzyme A biosynthetic process"/>
    <property type="evidence" value="ECO:0007669"/>
    <property type="project" value="UniProtKB-ARBA"/>
</dbReference>
<dbReference type="eggNOG" id="KOG4197">
    <property type="taxonomic scope" value="Eukaryota"/>
</dbReference>
<evidence type="ECO:0000313" key="13">
    <source>
        <dbReference type="EnsemblPlants" id="OGLUM08G14010.2"/>
    </source>
</evidence>
<dbReference type="InterPro" id="IPR046960">
    <property type="entry name" value="PPR_At4g14850-like_plant"/>
</dbReference>
<dbReference type="FunFam" id="3.90.79.10:FF:000036">
    <property type="entry name" value="Nudix hydrolase 11"/>
    <property type="match status" value="2"/>
</dbReference>
<evidence type="ECO:0000256" key="2">
    <source>
        <dbReference type="ARBA" id="ARBA00001946"/>
    </source>
</evidence>
<dbReference type="PROSITE" id="PS51462">
    <property type="entry name" value="NUDIX"/>
    <property type="match status" value="2"/>
</dbReference>
<keyword evidence="14" id="KW-1185">Reference proteome</keyword>
<feature type="domain" description="Nudix hydrolase" evidence="12">
    <location>
        <begin position="1065"/>
        <end position="1205"/>
    </location>
</feature>
<keyword evidence="3" id="KW-0479">Metal-binding</keyword>
<dbReference type="GO" id="GO:0006637">
    <property type="term" value="P:acyl-CoA metabolic process"/>
    <property type="evidence" value="ECO:0007669"/>
    <property type="project" value="UniProtKB-ARBA"/>
</dbReference>
<feature type="repeat" description="PPR" evidence="10">
    <location>
        <begin position="158"/>
        <end position="192"/>
    </location>
</feature>
<dbReference type="EnsemblPlants" id="OGLUM08G14010.2">
    <property type="protein sequence ID" value="OGLUM08G14010.2"/>
    <property type="gene ID" value="OGLUM08G14010"/>
</dbReference>
<feature type="compositionally biased region" description="Pro residues" evidence="11">
    <location>
        <begin position="857"/>
        <end position="866"/>
    </location>
</feature>
<dbReference type="Pfam" id="PF20431">
    <property type="entry name" value="E_motif"/>
    <property type="match status" value="1"/>
</dbReference>
<dbReference type="GO" id="GO:0008893">
    <property type="term" value="F:guanosine-3',5'-bis(diphosphate) 3'-diphosphatase activity"/>
    <property type="evidence" value="ECO:0007669"/>
    <property type="project" value="UniProtKB-ARBA"/>
</dbReference>
<keyword evidence="4" id="KW-0677">Repeat</keyword>
<dbReference type="Pfam" id="PF00293">
    <property type="entry name" value="NUDIX"/>
    <property type="match status" value="2"/>
</dbReference>
<dbReference type="FunFam" id="1.25.40.10:FF:000205">
    <property type="entry name" value="Pentatricopeptide repeat-containing protein, mitochondrial"/>
    <property type="match status" value="1"/>
</dbReference>
<proteinExistence type="inferred from homology"/>
<reference evidence="13" key="1">
    <citation type="submission" date="2015-04" db="UniProtKB">
        <authorList>
            <consortium name="EnsemblPlants"/>
        </authorList>
    </citation>
    <scope>IDENTIFICATION</scope>
</reference>
<keyword evidence="5" id="KW-0378">Hydrolase</keyword>
<feature type="repeat" description="PPR" evidence="10">
    <location>
        <begin position="466"/>
        <end position="500"/>
    </location>
</feature>
<dbReference type="Proteomes" id="UP000026961">
    <property type="component" value="Chromosome 8"/>
</dbReference>
<dbReference type="Gene3D" id="3.90.79.10">
    <property type="entry name" value="Nucleoside Triphosphate Pyrophosphohydrolase"/>
    <property type="match status" value="2"/>
</dbReference>
<dbReference type="SUPFAM" id="SSF55811">
    <property type="entry name" value="Nudix"/>
    <property type="match status" value="2"/>
</dbReference>
<evidence type="ECO:0000256" key="5">
    <source>
        <dbReference type="ARBA" id="ARBA00022801"/>
    </source>
</evidence>
<dbReference type="GO" id="GO:0003723">
    <property type="term" value="F:RNA binding"/>
    <property type="evidence" value="ECO:0007669"/>
    <property type="project" value="InterPro"/>
</dbReference>
<organism evidence="13">
    <name type="scientific">Oryza glumipatula</name>
    <dbReference type="NCBI Taxonomy" id="40148"/>
    <lineage>
        <taxon>Eukaryota</taxon>
        <taxon>Viridiplantae</taxon>
        <taxon>Streptophyta</taxon>
        <taxon>Embryophyta</taxon>
        <taxon>Tracheophyta</taxon>
        <taxon>Spermatophyta</taxon>
        <taxon>Magnoliopsida</taxon>
        <taxon>Liliopsida</taxon>
        <taxon>Poales</taxon>
        <taxon>Poaceae</taxon>
        <taxon>BOP clade</taxon>
        <taxon>Oryzoideae</taxon>
        <taxon>Oryzeae</taxon>
        <taxon>Oryzinae</taxon>
        <taxon>Oryza</taxon>
    </lineage>
</organism>
<dbReference type="InterPro" id="IPR011990">
    <property type="entry name" value="TPR-like_helical_dom_sf"/>
</dbReference>
<dbReference type="GO" id="GO:0010945">
    <property type="term" value="F:coenzyme A diphosphatase activity"/>
    <property type="evidence" value="ECO:0007669"/>
    <property type="project" value="InterPro"/>
</dbReference>
<evidence type="ECO:0000256" key="11">
    <source>
        <dbReference type="SAM" id="MobiDB-lite"/>
    </source>
</evidence>
<dbReference type="Gene3D" id="1.25.40.10">
    <property type="entry name" value="Tetratricopeptide repeat domain"/>
    <property type="match status" value="5"/>
</dbReference>
<evidence type="ECO:0000256" key="4">
    <source>
        <dbReference type="ARBA" id="ARBA00022737"/>
    </source>
</evidence>
<dbReference type="PANTHER" id="PTHR24015">
    <property type="entry name" value="OS07G0578800 PROTEIN-RELATED"/>
    <property type="match status" value="1"/>
</dbReference>
<comment type="similarity">
    <text evidence="9">Belongs to the PPR family. PCMP-E subfamily.</text>
</comment>
<comment type="cofactor">
    <cofactor evidence="1">
        <name>Mn(2+)</name>
        <dbReference type="ChEBI" id="CHEBI:29035"/>
    </cofactor>
</comment>
<dbReference type="NCBIfam" id="TIGR00756">
    <property type="entry name" value="PPR"/>
    <property type="match status" value="4"/>
</dbReference>
<dbReference type="FunFam" id="1.25.40.10:FF:000158">
    <property type="entry name" value="pentatricopeptide repeat-containing protein At2g33680"/>
    <property type="match status" value="1"/>
</dbReference>
<dbReference type="InterPro" id="IPR046848">
    <property type="entry name" value="E_motif"/>
</dbReference>
<evidence type="ECO:0000256" key="7">
    <source>
        <dbReference type="ARBA" id="ARBA00022946"/>
    </source>
</evidence>
<dbReference type="eggNOG" id="KOG3069">
    <property type="taxonomic scope" value="Eukaryota"/>
</dbReference>
<dbReference type="HOGENOM" id="CLU_265598_0_0_1"/>
<evidence type="ECO:0000256" key="1">
    <source>
        <dbReference type="ARBA" id="ARBA00001936"/>
    </source>
</evidence>
<dbReference type="Pfam" id="PF13041">
    <property type="entry name" value="PPR_2"/>
    <property type="match status" value="4"/>
</dbReference>
<evidence type="ECO:0000259" key="12">
    <source>
        <dbReference type="PROSITE" id="PS51462"/>
    </source>
</evidence>
<sequence length="1253" mass="137457">MRHHHLAVAAARSHASLLKSGVAAPTPWNQLLTAYSRSSPDGLAAARRVFDEVPRRDEVSWNALLAAHAASGAHPEAWRLLRAMHAQGLASNTFALGSALRSAAVARRPAIGAQLQSLALKSGLANNVFAASALLDVYAKCGRVRDARQVFDGMPERNTVSWNALIAGYTESGDMASALELFLEMEREGLAPDEATFASLLTAVEGPSCFLMHQLHGKIVKYGSALGLTVLNAAITAYSQCGSLKDSRRIFDGIGDIRDLISWNAMLGAYTHNGMDDEAMKFFVRMMQESGVHPDMYSFTSIISSCSEHGHDDHQGRVIHGLVIKSALEGVTPVCNALIAMYTRYNENCMMEDAYKCFNSLVLKDTVSWNSMLTGYSQHGLSADALKFFRCMCSENVRTDEYAFSAALRSSSELAVLQLGKQIHGLVIHSGFASNDFVSSSLIFMYSKSGIIDDARKSFEEADKSSSVPWNAMIFGYAQHGQAENVDILFNEMLQRKAPLDHITFVGLITSCSHAGLVDEGSEILNTMETKYGVPLRMEHYACCVDLYGRAGQLDKAKKLIDSMPFEPDAMVWMTLLGACRIHGNVELASDVASHLFVAEPRQHSTYVLLSSMYSGLGMWSDRATVQRVMKKRGLSKVPGWSWIEVKNEVHSFNAEDKSHPKMDEIYEMLRVLLQVEQMLSNCEDEDILMITSREVSLPGGKAEEGDADDAATALREAKEEIGLDPASVTVVASLEHFLSKHLLVVVPVVGILSDIQAFKPVLNVDEVDSIFDVPLEMFLKDEKRTSEEREWMGQEFTIHYFNYEKGSEKYVIWGLTAGILIHAASVVFQRPPDFPARTSIYSRVTSSQTTREAPRSPSPTALPPPPRRRPSGCRQSRAATRTAVAGLRSVSPHKGRGDCPALGGGNRPDPCRPARPSGEGRLGGCVWRGWQRSLEALAVEDKAARFVLDLARRHPAQEAKPMETEPGEVAACEDWPAGAAGAMCRHAGGSLVGGGAVVHVWKRALLPFHHSHLLRSLILPMVGTTEVEGIEALVRRLRLYQPPPSPYDGASTTAAGGGGELFRPRRAAVLVCLFRRGGGDGELRVILTKRSSSLSTHSGEVALPGGKAEEGDADDAATALREAKEEIGLDPSLVTVVASLEHFLSKHLLVVVPIVGILSDIEAFKPVLNVDEVDDIFDVPLEMFLKDESRTSEEREKMGQTFTIHYFNYEKENQKYLIWGLTARILIHAASVVYQRPPDFPERRVHFNLPKF</sequence>
<dbReference type="Pfam" id="PF01535">
    <property type="entry name" value="PPR"/>
    <property type="match status" value="2"/>
</dbReference>
<feature type="compositionally biased region" description="Polar residues" evidence="11">
    <location>
        <begin position="841"/>
        <end position="852"/>
    </location>
</feature>
<dbReference type="GO" id="GO:0099402">
    <property type="term" value="P:plant organ development"/>
    <property type="evidence" value="ECO:0007669"/>
    <property type="project" value="UniProtKB-ARBA"/>
</dbReference>
<evidence type="ECO:0000256" key="10">
    <source>
        <dbReference type="PROSITE-ProRule" id="PRU00708"/>
    </source>
</evidence>
<protein>
    <recommendedName>
        <fullName evidence="12">Nudix hydrolase domain-containing protein</fullName>
    </recommendedName>
</protein>
<dbReference type="PANTHER" id="PTHR24015:SF1752">
    <property type="entry name" value="OS08G0375800 PROTEIN"/>
    <property type="match status" value="1"/>
</dbReference>
<dbReference type="AlphaFoldDB" id="A0A0E0AUU9"/>
<keyword evidence="8" id="KW-0464">Manganese</keyword>
<evidence type="ECO:0000313" key="14">
    <source>
        <dbReference type="Proteomes" id="UP000026961"/>
    </source>
</evidence>
<evidence type="ECO:0000256" key="6">
    <source>
        <dbReference type="ARBA" id="ARBA00022842"/>
    </source>
</evidence>
<evidence type="ECO:0000256" key="3">
    <source>
        <dbReference type="ARBA" id="ARBA00022723"/>
    </source>
</evidence>
<dbReference type="InterPro" id="IPR045121">
    <property type="entry name" value="CoAse"/>
</dbReference>
<dbReference type="InterPro" id="IPR002885">
    <property type="entry name" value="PPR_rpt"/>
</dbReference>
<dbReference type="FunFam" id="1.25.40.10:FF:000567">
    <property type="entry name" value="Putative pentatricopeptide repeat-containing protein"/>
    <property type="match status" value="1"/>
</dbReference>
<feature type="repeat" description="PPR" evidence="10">
    <location>
        <begin position="259"/>
        <end position="294"/>
    </location>
</feature>
<dbReference type="InterPro" id="IPR046849">
    <property type="entry name" value="E2_motif"/>
</dbReference>
<dbReference type="Pfam" id="PF20430">
    <property type="entry name" value="Eplus_motif"/>
    <property type="match status" value="1"/>
</dbReference>
<feature type="repeat" description="PPR" evidence="10">
    <location>
        <begin position="365"/>
        <end position="399"/>
    </location>
</feature>
<dbReference type="GO" id="GO:0046872">
    <property type="term" value="F:metal ion binding"/>
    <property type="evidence" value="ECO:0007669"/>
    <property type="project" value="UniProtKB-KW"/>
</dbReference>
<feature type="repeat" description="PPR" evidence="10">
    <location>
        <begin position="127"/>
        <end position="157"/>
    </location>
</feature>
<dbReference type="InterPro" id="IPR015797">
    <property type="entry name" value="NUDIX_hydrolase-like_dom_sf"/>
</dbReference>
<feature type="repeat" description="PPR" evidence="10">
    <location>
        <begin position="57"/>
        <end position="91"/>
    </location>
</feature>
<evidence type="ECO:0000256" key="8">
    <source>
        <dbReference type="ARBA" id="ARBA00023211"/>
    </source>
</evidence>